<dbReference type="EMBL" id="CP108318">
    <property type="protein sequence ID" value="WTW59540.1"/>
    <property type="molecule type" value="Genomic_DNA"/>
</dbReference>
<sequence>MGSAARTGTLAHHAKGGDRPAHPRAATGADGGEAAARMATAAHLG</sequence>
<evidence type="ECO:0000313" key="2">
    <source>
        <dbReference type="EMBL" id="WTW59540.1"/>
    </source>
</evidence>
<proteinExistence type="predicted"/>
<organism evidence="2">
    <name type="scientific">Streptomyces sp. NBC_00003</name>
    <dbReference type="NCBI Taxonomy" id="2903608"/>
    <lineage>
        <taxon>Bacteria</taxon>
        <taxon>Bacillati</taxon>
        <taxon>Actinomycetota</taxon>
        <taxon>Actinomycetes</taxon>
        <taxon>Kitasatosporales</taxon>
        <taxon>Streptomycetaceae</taxon>
        <taxon>Streptomyces</taxon>
    </lineage>
</organism>
<accession>A0AAU2UXC9</accession>
<dbReference type="AlphaFoldDB" id="A0AAU2UXC9"/>
<feature type="region of interest" description="Disordered" evidence="1">
    <location>
        <begin position="1"/>
        <end position="45"/>
    </location>
</feature>
<protein>
    <submittedName>
        <fullName evidence="2">Uncharacterized protein</fullName>
    </submittedName>
</protein>
<name>A0AAU2UXC9_9ACTN</name>
<evidence type="ECO:0000256" key="1">
    <source>
        <dbReference type="SAM" id="MobiDB-lite"/>
    </source>
</evidence>
<reference evidence="2" key="1">
    <citation type="submission" date="2022-10" db="EMBL/GenBank/DDBJ databases">
        <title>The complete genomes of actinobacterial strains from the NBC collection.</title>
        <authorList>
            <person name="Joergensen T.S."/>
            <person name="Alvarez Arevalo M."/>
            <person name="Sterndorff E.B."/>
            <person name="Faurdal D."/>
            <person name="Vuksanovic O."/>
            <person name="Mourched A.-S."/>
            <person name="Charusanti P."/>
            <person name="Shaw S."/>
            <person name="Blin K."/>
            <person name="Weber T."/>
        </authorList>
    </citation>
    <scope>NUCLEOTIDE SEQUENCE</scope>
    <source>
        <strain evidence="2">NBC_00003</strain>
    </source>
</reference>
<feature type="compositionally biased region" description="Low complexity" evidence="1">
    <location>
        <begin position="25"/>
        <end position="45"/>
    </location>
</feature>
<gene>
    <name evidence="2" type="ORF">OG549_02105</name>
</gene>